<dbReference type="Gene3D" id="3.40.50.150">
    <property type="entry name" value="Vaccinia Virus protein VP39"/>
    <property type="match status" value="1"/>
</dbReference>
<dbReference type="GO" id="GO:0008757">
    <property type="term" value="F:S-adenosylmethionine-dependent methyltransferase activity"/>
    <property type="evidence" value="ECO:0007669"/>
    <property type="project" value="InterPro"/>
</dbReference>
<evidence type="ECO:0000313" key="2">
    <source>
        <dbReference type="EMBL" id="SDG52835.1"/>
    </source>
</evidence>
<evidence type="ECO:0000313" key="3">
    <source>
        <dbReference type="Proteomes" id="UP000198923"/>
    </source>
</evidence>
<dbReference type="AlphaFoldDB" id="A0A1G7UZ12"/>
<dbReference type="OrthoDB" id="65624at2"/>
<keyword evidence="3" id="KW-1185">Reference proteome</keyword>
<reference evidence="2 3" key="1">
    <citation type="submission" date="2016-10" db="EMBL/GenBank/DDBJ databases">
        <authorList>
            <person name="de Groot N.N."/>
        </authorList>
    </citation>
    <scope>NUCLEOTIDE SEQUENCE [LARGE SCALE GENOMIC DNA]</scope>
    <source>
        <strain evidence="2 3">CPCC 201354</strain>
    </source>
</reference>
<feature type="domain" description="Methyltransferase type 11" evidence="1">
    <location>
        <begin position="55"/>
        <end position="149"/>
    </location>
</feature>
<accession>A0A1G7UZ12</accession>
<dbReference type="Proteomes" id="UP000198923">
    <property type="component" value="Unassembled WGS sequence"/>
</dbReference>
<dbReference type="STRING" id="504805.SAMN05421505_10543"/>
<protein>
    <submittedName>
        <fullName evidence="2">Methyltransferase domain-containing protein</fullName>
    </submittedName>
</protein>
<gene>
    <name evidence="2" type="ORF">SAMN05421505_10543</name>
</gene>
<dbReference type="InterPro" id="IPR029063">
    <property type="entry name" value="SAM-dependent_MTases_sf"/>
</dbReference>
<proteinExistence type="predicted"/>
<dbReference type="CDD" id="cd02440">
    <property type="entry name" value="AdoMet_MTases"/>
    <property type="match status" value="1"/>
</dbReference>
<dbReference type="GO" id="GO:0032259">
    <property type="term" value="P:methylation"/>
    <property type="evidence" value="ECO:0007669"/>
    <property type="project" value="UniProtKB-KW"/>
</dbReference>
<organism evidence="2 3">
    <name type="scientific">Sinosporangium album</name>
    <dbReference type="NCBI Taxonomy" id="504805"/>
    <lineage>
        <taxon>Bacteria</taxon>
        <taxon>Bacillati</taxon>
        <taxon>Actinomycetota</taxon>
        <taxon>Actinomycetes</taxon>
        <taxon>Streptosporangiales</taxon>
        <taxon>Streptosporangiaceae</taxon>
        <taxon>Sinosporangium</taxon>
    </lineage>
</organism>
<dbReference type="PANTHER" id="PTHR45036">
    <property type="entry name" value="METHYLTRANSFERASE LIKE 7B"/>
    <property type="match status" value="1"/>
</dbReference>
<dbReference type="InterPro" id="IPR013216">
    <property type="entry name" value="Methyltransf_11"/>
</dbReference>
<dbReference type="RefSeq" id="WP_093169361.1">
    <property type="nucleotide sequence ID" value="NZ_FNCN01000005.1"/>
</dbReference>
<dbReference type="SUPFAM" id="SSF53335">
    <property type="entry name" value="S-adenosyl-L-methionine-dependent methyltransferases"/>
    <property type="match status" value="1"/>
</dbReference>
<dbReference type="PANTHER" id="PTHR45036:SF1">
    <property type="entry name" value="METHYLTRANSFERASE LIKE 7A"/>
    <property type="match status" value="1"/>
</dbReference>
<dbReference type="EMBL" id="FNCN01000005">
    <property type="protein sequence ID" value="SDG52835.1"/>
    <property type="molecule type" value="Genomic_DNA"/>
</dbReference>
<sequence>MAALGIDEDRPPDTGRYFGGGMEQFHHPRPVRDRRTFAPTPERAALLSDLTGTVLEIGSGDGVKAMCYPPGVTEIILVEPDPFVRETARHTCELGCPRARVVGGDFTALPVADATCSAVVCSLALCRADTTADALAEIRRVLRPGGRLRFYEHAVPKNPVTALATSLVSPLWRRACGGCRPDRDPVAEIRRAGFTVEHLQHLTFDRIGHVLGSAVPGPDTA</sequence>
<evidence type="ECO:0000259" key="1">
    <source>
        <dbReference type="Pfam" id="PF08241"/>
    </source>
</evidence>
<keyword evidence="2" id="KW-0808">Transferase</keyword>
<keyword evidence="2" id="KW-0489">Methyltransferase</keyword>
<dbReference type="Pfam" id="PF08241">
    <property type="entry name" value="Methyltransf_11"/>
    <property type="match status" value="1"/>
</dbReference>
<name>A0A1G7UZ12_9ACTN</name>
<dbReference type="InterPro" id="IPR052356">
    <property type="entry name" value="Thiol_S-MT"/>
</dbReference>